<dbReference type="InterPro" id="IPR015797">
    <property type="entry name" value="NUDIX_hydrolase-like_dom_sf"/>
</dbReference>
<dbReference type="GO" id="GO:0046872">
    <property type="term" value="F:metal ion binding"/>
    <property type="evidence" value="ECO:0007669"/>
    <property type="project" value="UniProtKB-KW"/>
</dbReference>
<keyword evidence="9" id="KW-0443">Lipid metabolism</keyword>
<dbReference type="NCBIfam" id="TIGR02150">
    <property type="entry name" value="IPP_isom_1"/>
    <property type="match status" value="1"/>
</dbReference>
<dbReference type="GO" id="GO:0009240">
    <property type="term" value="P:isopentenyl diphosphate biosynthetic process"/>
    <property type="evidence" value="ECO:0007669"/>
    <property type="project" value="TreeGrafter"/>
</dbReference>
<dbReference type="RefSeq" id="XP_004337483.1">
    <property type="nucleotide sequence ID" value="XM_004337435.1"/>
</dbReference>
<dbReference type="KEGG" id="acan:ACA1_340900"/>
<evidence type="ECO:0000256" key="7">
    <source>
        <dbReference type="ARBA" id="ARBA00022842"/>
    </source>
</evidence>
<evidence type="ECO:0000256" key="11">
    <source>
        <dbReference type="ARBA" id="ARBA00023235"/>
    </source>
</evidence>
<accession>L8GR36</accession>
<dbReference type="GO" id="GO:0004452">
    <property type="term" value="F:isopentenyl-diphosphate delta-isomerase activity"/>
    <property type="evidence" value="ECO:0007669"/>
    <property type="project" value="UniProtKB-EC"/>
</dbReference>
<keyword evidence="11 13" id="KW-0413">Isomerase</keyword>
<protein>
    <recommendedName>
        <fullName evidence="4">isopentenyl-diphosphate Delta-isomerase</fullName>
        <ecNumber evidence="4">5.3.3.2</ecNumber>
    </recommendedName>
</protein>
<keyword evidence="7" id="KW-0460">Magnesium</keyword>
<evidence type="ECO:0000256" key="8">
    <source>
        <dbReference type="ARBA" id="ARBA00022955"/>
    </source>
</evidence>
<proteinExistence type="inferred from homology"/>
<evidence type="ECO:0000256" key="1">
    <source>
        <dbReference type="ARBA" id="ARBA00001946"/>
    </source>
</evidence>
<evidence type="ECO:0000259" key="12">
    <source>
        <dbReference type="PROSITE" id="PS51462"/>
    </source>
</evidence>
<keyword evidence="5" id="KW-0444">Lipid biosynthesis</keyword>
<evidence type="ECO:0000313" key="14">
    <source>
        <dbReference type="Proteomes" id="UP000011083"/>
    </source>
</evidence>
<dbReference type="GO" id="GO:0050992">
    <property type="term" value="P:dimethylallyl diphosphate biosynthetic process"/>
    <property type="evidence" value="ECO:0007669"/>
    <property type="project" value="UniProtKB-UniPathway"/>
</dbReference>
<dbReference type="EC" id="5.3.3.2" evidence="4"/>
<dbReference type="GeneID" id="14916112"/>
<reference evidence="13 14" key="1">
    <citation type="journal article" date="2013" name="Genome Biol.">
        <title>Genome of Acanthamoeba castellanii highlights extensive lateral gene transfer and early evolution of tyrosine kinase signaling.</title>
        <authorList>
            <person name="Clarke M."/>
            <person name="Lohan A.J."/>
            <person name="Liu B."/>
            <person name="Lagkouvardos I."/>
            <person name="Roy S."/>
            <person name="Zafar N."/>
            <person name="Bertelli C."/>
            <person name="Schilde C."/>
            <person name="Kianianmomeni A."/>
            <person name="Burglin T.R."/>
            <person name="Frech C."/>
            <person name="Turcotte B."/>
            <person name="Kopec K.O."/>
            <person name="Synnott J.M."/>
            <person name="Choo C."/>
            <person name="Paponov I."/>
            <person name="Finkler A."/>
            <person name="Soon Heng Tan C."/>
            <person name="Hutchins A.P."/>
            <person name="Weinmeier T."/>
            <person name="Rattei T."/>
            <person name="Chu J.S."/>
            <person name="Gimenez G."/>
            <person name="Irimia M."/>
            <person name="Rigden D.J."/>
            <person name="Fitzpatrick D.A."/>
            <person name="Lorenzo-Morales J."/>
            <person name="Bateman A."/>
            <person name="Chiu C.H."/>
            <person name="Tang P."/>
            <person name="Hegemann P."/>
            <person name="Fromm H."/>
            <person name="Raoult D."/>
            <person name="Greub G."/>
            <person name="Miranda-Saavedra D."/>
            <person name="Chen N."/>
            <person name="Nash P."/>
            <person name="Ginger M.L."/>
            <person name="Horn M."/>
            <person name="Schaap P."/>
            <person name="Caler L."/>
            <person name="Loftus B."/>
        </authorList>
    </citation>
    <scope>NUCLEOTIDE SEQUENCE [LARGE SCALE GENOMIC DNA]</scope>
    <source>
        <strain evidence="13 14">Neff</strain>
    </source>
</reference>
<evidence type="ECO:0000256" key="2">
    <source>
        <dbReference type="ARBA" id="ARBA00004826"/>
    </source>
</evidence>
<keyword evidence="14" id="KW-1185">Reference proteome</keyword>
<dbReference type="PANTHER" id="PTHR10885">
    <property type="entry name" value="ISOPENTENYL-DIPHOSPHATE DELTA-ISOMERASE"/>
    <property type="match status" value="1"/>
</dbReference>
<dbReference type="Gene3D" id="3.90.79.10">
    <property type="entry name" value="Nucleoside Triphosphate Pyrophosphohydrolase"/>
    <property type="match status" value="1"/>
</dbReference>
<dbReference type="Pfam" id="PF00293">
    <property type="entry name" value="NUDIX"/>
    <property type="match status" value="1"/>
</dbReference>
<comment type="cofactor">
    <cofactor evidence="1">
        <name>Mg(2+)</name>
        <dbReference type="ChEBI" id="CHEBI:18420"/>
    </cofactor>
</comment>
<dbReference type="STRING" id="1257118.L8GR36"/>
<dbReference type="SUPFAM" id="SSF55811">
    <property type="entry name" value="Nudix"/>
    <property type="match status" value="1"/>
</dbReference>
<keyword evidence="6" id="KW-0479">Metal-binding</keyword>
<dbReference type="InterPro" id="IPR011876">
    <property type="entry name" value="IsopentenylPP_isomerase_typ1"/>
</dbReference>
<dbReference type="PANTHER" id="PTHR10885:SF0">
    <property type="entry name" value="ISOPENTENYL-DIPHOSPHATE DELTA-ISOMERASE"/>
    <property type="match status" value="1"/>
</dbReference>
<evidence type="ECO:0000256" key="6">
    <source>
        <dbReference type="ARBA" id="ARBA00022723"/>
    </source>
</evidence>
<dbReference type="VEuPathDB" id="AmoebaDB:ACA1_340900"/>
<comment type="pathway">
    <text evidence="2">Isoprenoid biosynthesis; dimethylallyl diphosphate biosynthesis; dimethylallyl diphosphate from isopentenyl diphosphate: step 1/1.</text>
</comment>
<evidence type="ECO:0000313" key="13">
    <source>
        <dbReference type="EMBL" id="ELR15470.1"/>
    </source>
</evidence>
<dbReference type="GO" id="GO:0005737">
    <property type="term" value="C:cytoplasm"/>
    <property type="evidence" value="ECO:0007669"/>
    <property type="project" value="TreeGrafter"/>
</dbReference>
<evidence type="ECO:0000256" key="5">
    <source>
        <dbReference type="ARBA" id="ARBA00022516"/>
    </source>
</evidence>
<dbReference type="OrthoDB" id="510307at2759"/>
<name>L8GR36_ACACF</name>
<evidence type="ECO:0000256" key="9">
    <source>
        <dbReference type="ARBA" id="ARBA00023098"/>
    </source>
</evidence>
<sequence>MNTSAEGVGALAWADADQVRLMEEKCILVDEKDQVIGSATKKECHLNSSIRNGMLHQGKLLLQQRSDKKITFPSHWTNTCCSHPVYYVDPTDTEKKVGIPDDWELEKEGNMGVLRAAQRKLWHELGIVSADVPLDKFNFITRIHYKSLDGSADGIWGEHEIDYILFITANTTVVPRENEVSDYRYVTKEELQELMATSEEKGLKITPWFKLIVENFIYKWWDAWLAGRIEDHFDRDSIHKLIKE</sequence>
<dbReference type="AlphaFoldDB" id="L8GR36"/>
<dbReference type="FunFam" id="3.90.79.10:FF:000012">
    <property type="entry name" value="Isopentenyl-diphosphate Delta-isomerase 1"/>
    <property type="match status" value="1"/>
</dbReference>
<dbReference type="UniPathway" id="UPA00059">
    <property type="reaction ID" value="UER00104"/>
</dbReference>
<dbReference type="EMBL" id="KB008030">
    <property type="protein sequence ID" value="ELR15470.1"/>
    <property type="molecule type" value="Genomic_DNA"/>
</dbReference>
<gene>
    <name evidence="13" type="ORF">ACA1_340900</name>
</gene>
<keyword evidence="8" id="KW-0752">Steroid biosynthesis</keyword>
<dbReference type="GO" id="GO:0006694">
    <property type="term" value="P:steroid biosynthetic process"/>
    <property type="evidence" value="ECO:0007669"/>
    <property type="project" value="UniProtKB-KW"/>
</dbReference>
<keyword evidence="10" id="KW-0414">Isoprene biosynthesis</keyword>
<dbReference type="PIRSF" id="PIRSF018427">
    <property type="entry name" value="Isopntndiph_ism"/>
    <property type="match status" value="1"/>
</dbReference>
<dbReference type="CDD" id="cd02885">
    <property type="entry name" value="NUDIX_IPP_Isomerase"/>
    <property type="match status" value="1"/>
</dbReference>
<evidence type="ECO:0000256" key="4">
    <source>
        <dbReference type="ARBA" id="ARBA00012057"/>
    </source>
</evidence>
<feature type="domain" description="Nudix hydrolase" evidence="12">
    <location>
        <begin position="41"/>
        <end position="211"/>
    </location>
</feature>
<dbReference type="PROSITE" id="PS51462">
    <property type="entry name" value="NUDIX"/>
    <property type="match status" value="1"/>
</dbReference>
<evidence type="ECO:0000256" key="3">
    <source>
        <dbReference type="ARBA" id="ARBA00007579"/>
    </source>
</evidence>
<dbReference type="InterPro" id="IPR000086">
    <property type="entry name" value="NUDIX_hydrolase_dom"/>
</dbReference>
<evidence type="ECO:0000256" key="10">
    <source>
        <dbReference type="ARBA" id="ARBA00023229"/>
    </source>
</evidence>
<dbReference type="OMA" id="KAPFDNG"/>
<dbReference type="Proteomes" id="UP000011083">
    <property type="component" value="Unassembled WGS sequence"/>
</dbReference>
<comment type="similarity">
    <text evidence="3">Belongs to the IPP isomerase type 1 family.</text>
</comment>
<organism evidence="13 14">
    <name type="scientific">Acanthamoeba castellanii (strain ATCC 30010 / Neff)</name>
    <dbReference type="NCBI Taxonomy" id="1257118"/>
    <lineage>
        <taxon>Eukaryota</taxon>
        <taxon>Amoebozoa</taxon>
        <taxon>Discosea</taxon>
        <taxon>Longamoebia</taxon>
        <taxon>Centramoebida</taxon>
        <taxon>Acanthamoebidae</taxon>
        <taxon>Acanthamoeba</taxon>
    </lineage>
</organism>